<keyword evidence="9" id="KW-0472">Membrane</keyword>
<evidence type="ECO:0000256" key="3">
    <source>
        <dbReference type="ARBA" id="ARBA00022448"/>
    </source>
</evidence>
<dbReference type="InterPro" id="IPR002299">
    <property type="entry name" value="Porin_Neis"/>
</dbReference>
<organism evidence="13 14">
    <name type="scientific">Pseudoalteromonas lipolytica</name>
    <dbReference type="NCBI Taxonomy" id="570156"/>
    <lineage>
        <taxon>Bacteria</taxon>
        <taxon>Pseudomonadati</taxon>
        <taxon>Pseudomonadota</taxon>
        <taxon>Gammaproteobacteria</taxon>
        <taxon>Alteromonadales</taxon>
        <taxon>Pseudoalteromonadaceae</taxon>
        <taxon>Pseudoalteromonas</taxon>
    </lineage>
</organism>
<gene>
    <name evidence="13" type="ORF">D0907_14120</name>
</gene>
<evidence type="ECO:0000256" key="10">
    <source>
        <dbReference type="ARBA" id="ARBA00023237"/>
    </source>
</evidence>
<evidence type="ECO:0000256" key="9">
    <source>
        <dbReference type="ARBA" id="ARBA00023136"/>
    </source>
</evidence>
<evidence type="ECO:0000256" key="7">
    <source>
        <dbReference type="ARBA" id="ARBA00023065"/>
    </source>
</evidence>
<evidence type="ECO:0000256" key="6">
    <source>
        <dbReference type="ARBA" id="ARBA00022729"/>
    </source>
</evidence>
<evidence type="ECO:0000256" key="4">
    <source>
        <dbReference type="ARBA" id="ARBA00022452"/>
    </source>
</evidence>
<dbReference type="InterPro" id="IPR050298">
    <property type="entry name" value="Gram-neg_bact_OMP"/>
</dbReference>
<comment type="subunit">
    <text evidence="2">Homotrimer.</text>
</comment>
<dbReference type="Proteomes" id="UP000264605">
    <property type="component" value="Chromosome"/>
</dbReference>
<dbReference type="PRINTS" id="PR00184">
    <property type="entry name" value="NEISSPPORIN"/>
</dbReference>
<keyword evidence="7" id="KW-0406">Ion transport</keyword>
<protein>
    <submittedName>
        <fullName evidence="13">Porin</fullName>
    </submittedName>
</protein>
<evidence type="ECO:0000256" key="11">
    <source>
        <dbReference type="SAM" id="SignalP"/>
    </source>
</evidence>
<dbReference type="GO" id="GO:0009279">
    <property type="term" value="C:cell outer membrane"/>
    <property type="evidence" value="ECO:0007669"/>
    <property type="project" value="UniProtKB-SubCell"/>
</dbReference>
<dbReference type="InterPro" id="IPR001702">
    <property type="entry name" value="Porin_Gram-ve"/>
</dbReference>
<dbReference type="AlphaFoldDB" id="A0AAD0S1G4"/>
<dbReference type="GO" id="GO:0046930">
    <property type="term" value="C:pore complex"/>
    <property type="evidence" value="ECO:0007669"/>
    <property type="project" value="UniProtKB-KW"/>
</dbReference>
<keyword evidence="6 11" id="KW-0732">Signal</keyword>
<evidence type="ECO:0000256" key="8">
    <source>
        <dbReference type="ARBA" id="ARBA00023114"/>
    </source>
</evidence>
<evidence type="ECO:0000313" key="14">
    <source>
        <dbReference type="Proteomes" id="UP000264605"/>
    </source>
</evidence>
<dbReference type="KEGG" id="pdj:D0907_14120"/>
<keyword evidence="5" id="KW-0812">Transmembrane</keyword>
<reference evidence="13 14" key="1">
    <citation type="submission" date="2018-08" db="EMBL/GenBank/DDBJ databases">
        <title>Draft genome sequence of Pseudoalteromonas donghaensis HJ51.</title>
        <authorList>
            <person name="Oh J."/>
            <person name="Roh D."/>
        </authorList>
    </citation>
    <scope>NUCLEOTIDE SEQUENCE [LARGE SCALE GENOMIC DNA]</scope>
    <source>
        <strain evidence="13 14">HJ51</strain>
    </source>
</reference>
<dbReference type="PRINTS" id="PR00182">
    <property type="entry name" value="ECOLNEIPORIN"/>
</dbReference>
<keyword evidence="3" id="KW-0813">Transport</keyword>
<dbReference type="PANTHER" id="PTHR34501:SF9">
    <property type="entry name" value="MAJOR OUTER MEMBRANE PROTEIN P.IA"/>
    <property type="match status" value="1"/>
</dbReference>
<dbReference type="EMBL" id="CP032090">
    <property type="protein sequence ID" value="AXV66335.1"/>
    <property type="molecule type" value="Genomic_DNA"/>
</dbReference>
<name>A0AAD0S1G4_9GAMM</name>
<evidence type="ECO:0000256" key="2">
    <source>
        <dbReference type="ARBA" id="ARBA00011233"/>
    </source>
</evidence>
<dbReference type="CDD" id="cd00342">
    <property type="entry name" value="gram_neg_porins"/>
    <property type="match status" value="1"/>
</dbReference>
<dbReference type="PANTHER" id="PTHR34501">
    <property type="entry name" value="PROTEIN YDDL-RELATED"/>
    <property type="match status" value="1"/>
</dbReference>
<dbReference type="GeneID" id="99506610"/>
<evidence type="ECO:0000313" key="13">
    <source>
        <dbReference type="EMBL" id="AXV66335.1"/>
    </source>
</evidence>
<evidence type="ECO:0000256" key="1">
    <source>
        <dbReference type="ARBA" id="ARBA00004571"/>
    </source>
</evidence>
<dbReference type="GO" id="GO:0034220">
    <property type="term" value="P:monoatomic ion transmembrane transport"/>
    <property type="evidence" value="ECO:0007669"/>
    <property type="project" value="InterPro"/>
</dbReference>
<dbReference type="SUPFAM" id="SSF56935">
    <property type="entry name" value="Porins"/>
    <property type="match status" value="1"/>
</dbReference>
<dbReference type="InterPro" id="IPR023614">
    <property type="entry name" value="Porin_dom_sf"/>
</dbReference>
<dbReference type="GO" id="GO:0015288">
    <property type="term" value="F:porin activity"/>
    <property type="evidence" value="ECO:0007669"/>
    <property type="project" value="UniProtKB-KW"/>
</dbReference>
<feature type="chain" id="PRO_5042252283" evidence="11">
    <location>
        <begin position="23"/>
        <end position="310"/>
    </location>
</feature>
<feature type="domain" description="Porin" evidence="12">
    <location>
        <begin position="15"/>
        <end position="295"/>
    </location>
</feature>
<dbReference type="RefSeq" id="WP_036973069.1">
    <property type="nucleotide sequence ID" value="NZ_CP032090.1"/>
</dbReference>
<feature type="signal peptide" evidence="11">
    <location>
        <begin position="1"/>
        <end position="22"/>
    </location>
</feature>
<sequence length="310" mass="33593">MKFAKSSLFLALFGGLSFSALADVDVYGKANVTVQSSDDGEGSFTEIKSNNSRFGLKGSEKITEGLEAVYKLEFGVDVSDADSKGDNDDNITARNQYVGVKGGFGQVVIGRNDTAMKLSQGKIDLFNDLEGDIKNVFKGENRLGNTISYASNDFSGFKVLATYIAEDDVDADNGYSLAVTYGDAQLKDSKLYASVAADSEVKGYDIVRATVQGKVGDFKLGAMYQTQEKVDGSAEADGYLVNAAYKMNSNTFKVQYQVIDFDEGDKKTAISAGVDHTLSKNTKVFGFYSTFDMDNQVDQDYLGVGIEYKF</sequence>
<accession>A0AAD0S1G4</accession>
<evidence type="ECO:0000256" key="5">
    <source>
        <dbReference type="ARBA" id="ARBA00022692"/>
    </source>
</evidence>
<dbReference type="InterPro" id="IPR033900">
    <property type="entry name" value="Gram_neg_porin_domain"/>
</dbReference>
<keyword evidence="10" id="KW-0998">Cell outer membrane</keyword>
<dbReference type="Gene3D" id="2.40.160.10">
    <property type="entry name" value="Porin"/>
    <property type="match status" value="1"/>
</dbReference>
<keyword evidence="8" id="KW-0626">Porin</keyword>
<keyword evidence="4" id="KW-1134">Transmembrane beta strand</keyword>
<evidence type="ECO:0000259" key="12">
    <source>
        <dbReference type="Pfam" id="PF13609"/>
    </source>
</evidence>
<comment type="subcellular location">
    <subcellularLocation>
        <location evidence="1">Cell outer membrane</location>
        <topology evidence="1">Multi-pass membrane protein</topology>
    </subcellularLocation>
</comment>
<dbReference type="Pfam" id="PF13609">
    <property type="entry name" value="Porin_4"/>
    <property type="match status" value="1"/>
</dbReference>
<proteinExistence type="predicted"/>